<feature type="transmembrane region" description="Helical" evidence="1">
    <location>
        <begin position="61"/>
        <end position="82"/>
    </location>
</feature>
<dbReference type="Pfam" id="PF04307">
    <property type="entry name" value="YdjM"/>
    <property type="match status" value="1"/>
</dbReference>
<evidence type="ECO:0000313" key="2">
    <source>
        <dbReference type="EMBL" id="MFC6889414.1"/>
    </source>
</evidence>
<dbReference type="RefSeq" id="WP_379768198.1">
    <property type="nucleotide sequence ID" value="NZ_JBHSXI010000011.1"/>
</dbReference>
<name>A0ABD5UNK3_9EURY</name>
<feature type="transmembrane region" description="Helical" evidence="1">
    <location>
        <begin position="89"/>
        <end position="108"/>
    </location>
</feature>
<comment type="caution">
    <text evidence="2">The sequence shown here is derived from an EMBL/GenBank/DDBJ whole genome shotgun (WGS) entry which is preliminary data.</text>
</comment>
<dbReference type="AlphaFoldDB" id="A0ABD5UNK3"/>
<evidence type="ECO:0000313" key="3">
    <source>
        <dbReference type="Proteomes" id="UP001596333"/>
    </source>
</evidence>
<dbReference type="GO" id="GO:0016787">
    <property type="term" value="F:hydrolase activity"/>
    <property type="evidence" value="ECO:0007669"/>
    <property type="project" value="UniProtKB-KW"/>
</dbReference>
<reference evidence="2 3" key="1">
    <citation type="journal article" date="2019" name="Int. J. Syst. Evol. Microbiol.">
        <title>The Global Catalogue of Microorganisms (GCM) 10K type strain sequencing project: providing services to taxonomists for standard genome sequencing and annotation.</title>
        <authorList>
            <consortium name="The Broad Institute Genomics Platform"/>
            <consortium name="The Broad Institute Genome Sequencing Center for Infectious Disease"/>
            <person name="Wu L."/>
            <person name="Ma J."/>
        </authorList>
    </citation>
    <scope>NUCLEOTIDE SEQUENCE [LARGE SCALE GENOMIC DNA]</scope>
    <source>
        <strain evidence="2 3">Y73</strain>
    </source>
</reference>
<feature type="transmembrane region" description="Helical" evidence="1">
    <location>
        <begin position="155"/>
        <end position="173"/>
    </location>
</feature>
<gene>
    <name evidence="2" type="ORF">ACFQEY_10365</name>
</gene>
<keyword evidence="1" id="KW-1133">Transmembrane helix</keyword>
<keyword evidence="1" id="KW-0472">Membrane</keyword>
<evidence type="ECO:0000256" key="1">
    <source>
        <dbReference type="SAM" id="Phobius"/>
    </source>
</evidence>
<sequence>MWPWEHAAVGYLTYSVAVHLLRRRSPTGPEAIAVVSASVLPDAIDKPLAWEFGVFPSGYGLAHSVFFAGPLAAVVVGVAAAAGRSRVGVAFATGYLLHLAGDVMSHLLRDGTLPVSRVLWPVATTESAYPDGFVGTLREYAGDALSDVLSGPPSPYVLVVVGTVAGCVLLWVYDGMPGVSGPARYLRERLEKR</sequence>
<proteinExistence type="predicted"/>
<keyword evidence="1" id="KW-0812">Transmembrane</keyword>
<organism evidence="2 3">
    <name type="scientific">Halorubrum trueperi</name>
    <dbReference type="NCBI Taxonomy" id="2004704"/>
    <lineage>
        <taxon>Archaea</taxon>
        <taxon>Methanobacteriati</taxon>
        <taxon>Methanobacteriota</taxon>
        <taxon>Stenosarchaea group</taxon>
        <taxon>Halobacteria</taxon>
        <taxon>Halobacteriales</taxon>
        <taxon>Haloferacaceae</taxon>
        <taxon>Halorubrum</taxon>
    </lineage>
</organism>
<dbReference type="InterPro" id="IPR007404">
    <property type="entry name" value="YdjM-like"/>
</dbReference>
<dbReference type="EMBL" id="JBHSXI010000011">
    <property type="protein sequence ID" value="MFC6889414.1"/>
    <property type="molecule type" value="Genomic_DNA"/>
</dbReference>
<keyword evidence="3" id="KW-1185">Reference proteome</keyword>
<dbReference type="Proteomes" id="UP001596333">
    <property type="component" value="Unassembled WGS sequence"/>
</dbReference>
<protein>
    <submittedName>
        <fullName evidence="2">Metal-dependent hydrolase</fullName>
    </submittedName>
</protein>
<accession>A0ABD5UNK3</accession>
<keyword evidence="2" id="KW-0378">Hydrolase</keyword>